<dbReference type="RefSeq" id="WP_187256542.1">
    <property type="nucleotide sequence ID" value="NZ_JBHULF010000014.1"/>
</dbReference>
<reference evidence="2 3" key="1">
    <citation type="submission" date="2016-07" db="EMBL/GenBank/DDBJ databases">
        <title>Genome analysis of Flavihumibacter stibioxidans YS-17.</title>
        <authorList>
            <person name="Shi K."/>
            <person name="Han Y."/>
            <person name="Wang G."/>
        </authorList>
    </citation>
    <scope>NUCLEOTIDE SEQUENCE [LARGE SCALE GENOMIC DNA]</scope>
    <source>
        <strain evidence="2 3">YS-17</strain>
    </source>
</reference>
<dbReference type="Proteomes" id="UP000765802">
    <property type="component" value="Unassembled WGS sequence"/>
</dbReference>
<feature type="region of interest" description="Disordered" evidence="1">
    <location>
        <begin position="39"/>
        <end position="92"/>
    </location>
</feature>
<proteinExistence type="predicted"/>
<organism evidence="2 3">
    <name type="scientific">Flavihumibacter stibioxidans</name>
    <dbReference type="NCBI Taxonomy" id="1834163"/>
    <lineage>
        <taxon>Bacteria</taxon>
        <taxon>Pseudomonadati</taxon>
        <taxon>Bacteroidota</taxon>
        <taxon>Chitinophagia</taxon>
        <taxon>Chitinophagales</taxon>
        <taxon>Chitinophagaceae</taxon>
        <taxon>Flavihumibacter</taxon>
    </lineage>
</organism>
<protein>
    <recommendedName>
        <fullName evidence="4">DUF4834 family protein</fullName>
    </recommendedName>
</protein>
<gene>
    <name evidence="2" type="ORF">BC349_09310</name>
</gene>
<sequence length="92" mass="10277">MLKTVLLLLLAYIAYRFIFGFVIPVSRATSQVRRQFRAAQEEMESRMRAQQGAGAQSGTGSQGFNNSSATVNGNPSERPVRKSDYLDFEEVK</sequence>
<evidence type="ECO:0000313" key="3">
    <source>
        <dbReference type="Proteomes" id="UP000765802"/>
    </source>
</evidence>
<evidence type="ECO:0000256" key="1">
    <source>
        <dbReference type="SAM" id="MobiDB-lite"/>
    </source>
</evidence>
<feature type="compositionally biased region" description="Basic and acidic residues" evidence="1">
    <location>
        <begin position="78"/>
        <end position="92"/>
    </location>
</feature>
<evidence type="ECO:0008006" key="4">
    <source>
        <dbReference type="Google" id="ProtNLM"/>
    </source>
</evidence>
<evidence type="ECO:0000313" key="2">
    <source>
        <dbReference type="EMBL" id="MBC6491229.1"/>
    </source>
</evidence>
<name>A0ABR7M9N1_9BACT</name>
<feature type="compositionally biased region" description="Polar residues" evidence="1">
    <location>
        <begin position="64"/>
        <end position="75"/>
    </location>
</feature>
<keyword evidence="3" id="KW-1185">Reference proteome</keyword>
<dbReference type="EMBL" id="MBUA01000012">
    <property type="protein sequence ID" value="MBC6491229.1"/>
    <property type="molecule type" value="Genomic_DNA"/>
</dbReference>
<accession>A0ABR7M9N1</accession>
<comment type="caution">
    <text evidence="2">The sequence shown here is derived from an EMBL/GenBank/DDBJ whole genome shotgun (WGS) entry which is preliminary data.</text>
</comment>